<dbReference type="Proteomes" id="UP001153332">
    <property type="component" value="Unassembled WGS sequence"/>
</dbReference>
<protein>
    <submittedName>
        <fullName evidence="1">Uncharacterized protein</fullName>
    </submittedName>
</protein>
<evidence type="ECO:0000313" key="2">
    <source>
        <dbReference type="Proteomes" id="UP001153332"/>
    </source>
</evidence>
<comment type="caution">
    <text evidence="1">The sequence shown here is derived from an EMBL/GenBank/DDBJ whole genome shotgun (WGS) entry which is preliminary data.</text>
</comment>
<reference evidence="1" key="1">
    <citation type="submission" date="2022-12" db="EMBL/GenBank/DDBJ databases">
        <title>Genome Sequence of Lasiodiplodia mahajangana.</title>
        <authorList>
            <person name="Buettner E."/>
        </authorList>
    </citation>
    <scope>NUCLEOTIDE SEQUENCE</scope>
    <source>
        <strain evidence="1">VT137</strain>
    </source>
</reference>
<accession>A0ACC2JIR4</accession>
<dbReference type="EMBL" id="JAPUUL010001477">
    <property type="protein sequence ID" value="KAJ8127306.1"/>
    <property type="molecule type" value="Genomic_DNA"/>
</dbReference>
<sequence length="91" mass="9005">MVGNSAIKCFARLPLSSSSPSSLSLPPPSSPGGSGGTGHVIGNVLIASGSTIAGLAFVDPFLGHSPPYWRVNTSTGIADLVASRLCSPSPA</sequence>
<keyword evidence="2" id="KW-1185">Reference proteome</keyword>
<evidence type="ECO:0000313" key="1">
    <source>
        <dbReference type="EMBL" id="KAJ8127306.1"/>
    </source>
</evidence>
<organism evidence="1 2">
    <name type="scientific">Lasiodiplodia mahajangana</name>
    <dbReference type="NCBI Taxonomy" id="1108764"/>
    <lineage>
        <taxon>Eukaryota</taxon>
        <taxon>Fungi</taxon>
        <taxon>Dikarya</taxon>
        <taxon>Ascomycota</taxon>
        <taxon>Pezizomycotina</taxon>
        <taxon>Dothideomycetes</taxon>
        <taxon>Dothideomycetes incertae sedis</taxon>
        <taxon>Botryosphaeriales</taxon>
        <taxon>Botryosphaeriaceae</taxon>
        <taxon>Lasiodiplodia</taxon>
    </lineage>
</organism>
<gene>
    <name evidence="1" type="ORF">O1611_g6330</name>
</gene>
<name>A0ACC2JIR4_9PEZI</name>
<proteinExistence type="predicted"/>